<name>A0ABT9MTS9_9ACTN</name>
<dbReference type="EMBL" id="JAUSRA010000001">
    <property type="protein sequence ID" value="MDP9794855.1"/>
    <property type="molecule type" value="Genomic_DNA"/>
</dbReference>
<organism evidence="2 3">
    <name type="scientific">Catenuloplanes nepalensis</name>
    <dbReference type="NCBI Taxonomy" id="587533"/>
    <lineage>
        <taxon>Bacteria</taxon>
        <taxon>Bacillati</taxon>
        <taxon>Actinomycetota</taxon>
        <taxon>Actinomycetes</taxon>
        <taxon>Micromonosporales</taxon>
        <taxon>Micromonosporaceae</taxon>
        <taxon>Catenuloplanes</taxon>
    </lineage>
</organism>
<keyword evidence="3" id="KW-1185">Reference proteome</keyword>
<dbReference type="InterPro" id="IPR037883">
    <property type="entry name" value="Knr4/Smi1-like_sf"/>
</dbReference>
<evidence type="ECO:0000259" key="1">
    <source>
        <dbReference type="SMART" id="SM00860"/>
    </source>
</evidence>
<proteinExistence type="predicted"/>
<comment type="caution">
    <text evidence="2">The sequence shown here is derived from an EMBL/GenBank/DDBJ whole genome shotgun (WGS) entry which is preliminary data.</text>
</comment>
<protein>
    <recommendedName>
        <fullName evidence="1">Knr4/Smi1-like domain-containing protein</fullName>
    </recommendedName>
</protein>
<dbReference type="InterPro" id="IPR018958">
    <property type="entry name" value="Knr4/Smi1-like_dom"/>
</dbReference>
<reference evidence="2 3" key="1">
    <citation type="submission" date="2023-07" db="EMBL/GenBank/DDBJ databases">
        <title>Sequencing the genomes of 1000 actinobacteria strains.</title>
        <authorList>
            <person name="Klenk H.-P."/>
        </authorList>
    </citation>
    <scope>NUCLEOTIDE SEQUENCE [LARGE SCALE GENOMIC DNA]</scope>
    <source>
        <strain evidence="2 3">DSM 44710</strain>
    </source>
</reference>
<dbReference type="SMART" id="SM00860">
    <property type="entry name" value="SMI1_KNR4"/>
    <property type="match status" value="1"/>
</dbReference>
<dbReference type="Pfam" id="PF09346">
    <property type="entry name" value="SMI1_KNR4"/>
    <property type="match status" value="1"/>
</dbReference>
<dbReference type="Gene3D" id="3.40.1580.10">
    <property type="entry name" value="SMI1/KNR4-like"/>
    <property type="match status" value="1"/>
</dbReference>
<evidence type="ECO:0000313" key="3">
    <source>
        <dbReference type="Proteomes" id="UP001240984"/>
    </source>
</evidence>
<dbReference type="SUPFAM" id="SSF160631">
    <property type="entry name" value="SMI1/KNR4-like"/>
    <property type="match status" value="1"/>
</dbReference>
<gene>
    <name evidence="2" type="ORF">J2S43_003367</name>
</gene>
<sequence>MFPPLTDAMIADAESRLGVTLPAALLDLLRVQNGGVVVDERSACPAAPNSWSPDEVPFDHLMGIGADGDGLSILDTAYLIDEWELPRGLVLLSRSPVDCPRLDSLVPACLRCRFAAVVAVARWVDGMTGSGGRRGLVIWP</sequence>
<evidence type="ECO:0000313" key="2">
    <source>
        <dbReference type="EMBL" id="MDP9794855.1"/>
    </source>
</evidence>
<accession>A0ABT9MTS9</accession>
<dbReference type="Proteomes" id="UP001240984">
    <property type="component" value="Unassembled WGS sequence"/>
</dbReference>
<feature type="domain" description="Knr4/Smi1-like" evidence="1">
    <location>
        <begin position="4"/>
        <end position="126"/>
    </location>
</feature>
<dbReference type="RefSeq" id="WP_306830180.1">
    <property type="nucleotide sequence ID" value="NZ_JAUSRA010000001.1"/>
</dbReference>